<dbReference type="Proteomes" id="UP000240424">
    <property type="component" value="Unassembled WGS sequence"/>
</dbReference>
<reference evidence="3 4" key="1">
    <citation type="submission" date="2017-01" db="EMBL/GenBank/DDBJ databases">
        <authorList>
            <consortium name="Urmite Genomes"/>
        </authorList>
    </citation>
    <scope>NUCLEOTIDE SEQUENCE [LARGE SCALE GENOMIC DNA]</scope>
    <source>
        <strain evidence="3 4">AB215</strain>
    </source>
</reference>
<keyword evidence="2" id="KW-0732">Signal</keyword>
<evidence type="ECO:0000256" key="1">
    <source>
        <dbReference type="SAM" id="MobiDB-lite"/>
    </source>
</evidence>
<feature type="compositionally biased region" description="Polar residues" evidence="1">
    <location>
        <begin position="119"/>
        <end position="129"/>
    </location>
</feature>
<name>A0A2U3PE57_9MYCO</name>
<dbReference type="InterPro" id="IPR021417">
    <property type="entry name" value="DUF3060"/>
</dbReference>
<protein>
    <recommendedName>
        <fullName evidence="5">DUF3060 domain-containing protein</fullName>
    </recommendedName>
</protein>
<feature type="chain" id="PRO_5015626561" description="DUF3060 domain-containing protein" evidence="2">
    <location>
        <begin position="30"/>
        <end position="140"/>
    </location>
</feature>
<evidence type="ECO:0000256" key="2">
    <source>
        <dbReference type="SAM" id="SignalP"/>
    </source>
</evidence>
<dbReference type="AlphaFoldDB" id="A0A2U3PE57"/>
<accession>A0A2U3PE57</accession>
<dbReference type="OrthoDB" id="4726311at2"/>
<feature type="signal peptide" evidence="2">
    <location>
        <begin position="1"/>
        <end position="29"/>
    </location>
</feature>
<feature type="compositionally biased region" description="Gly residues" evidence="1">
    <location>
        <begin position="131"/>
        <end position="140"/>
    </location>
</feature>
<proteinExistence type="predicted"/>
<dbReference type="RefSeq" id="WP_083746195.1">
    <property type="nucleotide sequence ID" value="NZ_FUEZ01000004.1"/>
</dbReference>
<keyword evidence="4" id="KW-1185">Reference proteome</keyword>
<dbReference type="EMBL" id="FUEZ01000004">
    <property type="protein sequence ID" value="SPM42000.1"/>
    <property type="molecule type" value="Genomic_DNA"/>
</dbReference>
<feature type="region of interest" description="Disordered" evidence="1">
    <location>
        <begin position="114"/>
        <end position="140"/>
    </location>
</feature>
<dbReference type="Pfam" id="PF11259">
    <property type="entry name" value="DUF3060"/>
    <property type="match status" value="1"/>
</dbReference>
<sequence>MSGIPIRVPVTIATAILLMCGASTSAAVAAPAGRWPLPLDVAPPKVDTSFSFVTYDCGDQSPIRIAGEDSNITLYGSCGEVDVSGAANTVNLQTVAIINATGTGNHITWEKGPGGAVPQISNPNGSNTIAGPGGFQSGRG</sequence>
<evidence type="ECO:0000313" key="4">
    <source>
        <dbReference type="Proteomes" id="UP000240424"/>
    </source>
</evidence>
<evidence type="ECO:0008006" key="5">
    <source>
        <dbReference type="Google" id="ProtNLM"/>
    </source>
</evidence>
<gene>
    <name evidence="3" type="ORF">MNAB215_4218</name>
</gene>
<evidence type="ECO:0000313" key="3">
    <source>
        <dbReference type="EMBL" id="SPM42000.1"/>
    </source>
</evidence>
<organism evidence="3 4">
    <name type="scientific">Mycobacterium numidiamassiliense</name>
    <dbReference type="NCBI Taxonomy" id="1841861"/>
    <lineage>
        <taxon>Bacteria</taxon>
        <taxon>Bacillati</taxon>
        <taxon>Actinomycetota</taxon>
        <taxon>Actinomycetes</taxon>
        <taxon>Mycobacteriales</taxon>
        <taxon>Mycobacteriaceae</taxon>
        <taxon>Mycobacterium</taxon>
    </lineage>
</organism>